<sequence length="74" mass="8662">MKPLSDNLTEISFHPSLPNKLEELKELENVKHDLDRSCEVIQTWLEGGDVDKHYLMYIHQTLSSLKQRIQLPMS</sequence>
<dbReference type="RefSeq" id="WP_102523776.1">
    <property type="nucleotide sequence ID" value="NZ_LT960611.1"/>
</dbReference>
<dbReference type="EMBL" id="LT960611">
    <property type="protein sequence ID" value="SON51503.1"/>
    <property type="molecule type" value="Genomic_DNA"/>
</dbReference>
<proteinExistence type="predicted"/>
<evidence type="ECO:0000313" key="2">
    <source>
        <dbReference type="Proteomes" id="UP000235828"/>
    </source>
</evidence>
<organism evidence="1 2">
    <name type="scientific">Vibrio tapetis subsp. tapetis</name>
    <dbReference type="NCBI Taxonomy" id="1671868"/>
    <lineage>
        <taxon>Bacteria</taxon>
        <taxon>Pseudomonadati</taxon>
        <taxon>Pseudomonadota</taxon>
        <taxon>Gammaproteobacteria</taxon>
        <taxon>Vibrionales</taxon>
        <taxon>Vibrionaceae</taxon>
        <taxon>Vibrio</taxon>
    </lineage>
</organism>
<dbReference type="KEGG" id="vta:A3556"/>
<accession>A0A2N8ZHW0</accession>
<keyword evidence="2" id="KW-1185">Reference proteome</keyword>
<dbReference type="AlphaFoldDB" id="A0A2N8ZHW0"/>
<reference evidence="1 2" key="1">
    <citation type="submission" date="2017-10" db="EMBL/GenBank/DDBJ databases">
        <authorList>
            <person name="Banno H."/>
            <person name="Chua N.-H."/>
        </authorList>
    </citation>
    <scope>NUCLEOTIDE SEQUENCE [LARGE SCALE GENOMIC DNA]</scope>
    <source>
        <strain evidence="1">Vibrio tapetis CECT4600</strain>
    </source>
</reference>
<evidence type="ECO:0000313" key="1">
    <source>
        <dbReference type="EMBL" id="SON51503.1"/>
    </source>
</evidence>
<gene>
    <name evidence="1" type="ORF">VTAP4600_A3556</name>
</gene>
<dbReference type="Proteomes" id="UP000235828">
    <property type="component" value="Chromosome A"/>
</dbReference>
<name>A0A2N8ZHW0_9VIBR</name>
<protein>
    <submittedName>
        <fullName evidence="1">Uncharacterized protein</fullName>
    </submittedName>
</protein>